<dbReference type="PANTHER" id="PTHR13832">
    <property type="entry name" value="PROTEIN PHOSPHATASE 2C"/>
    <property type="match status" value="1"/>
</dbReference>
<feature type="domain" description="PPM-type phosphatase" evidence="1">
    <location>
        <begin position="8"/>
        <end position="241"/>
    </location>
</feature>
<dbReference type="PANTHER" id="PTHR13832:SF827">
    <property type="entry name" value="PROTEIN PHOSPHATASE 1L"/>
    <property type="match status" value="1"/>
</dbReference>
<name>A0ABS6PWC6_9PSED</name>
<evidence type="ECO:0000313" key="3">
    <source>
        <dbReference type="Proteomes" id="UP000886900"/>
    </source>
</evidence>
<protein>
    <submittedName>
        <fullName evidence="2">Protein phosphatase 2C domain-containing protein</fullName>
    </submittedName>
</protein>
<reference evidence="2" key="1">
    <citation type="submission" date="2021-06" db="EMBL/GenBank/DDBJ databases">
        <title>Updating the genus Pseudomonas: Description of 43 new species and partition of the Pseudomonas putida group.</title>
        <authorList>
            <person name="Girard L."/>
            <person name="Lood C."/>
            <person name="Vandamme P."/>
            <person name="Rokni-Zadeh H."/>
            <person name="Van Noort V."/>
            <person name="Hofte M."/>
            <person name="Lavigne R."/>
            <person name="De Mot R."/>
        </authorList>
    </citation>
    <scope>NUCLEOTIDE SEQUENCE</scope>
    <source>
        <strain evidence="2">SWRI79</strain>
    </source>
</reference>
<dbReference type="Proteomes" id="UP000886900">
    <property type="component" value="Unassembled WGS sequence"/>
</dbReference>
<dbReference type="RefSeq" id="WP_217856904.1">
    <property type="nucleotide sequence ID" value="NZ_JAHSTV010000006.1"/>
</dbReference>
<evidence type="ECO:0000259" key="1">
    <source>
        <dbReference type="PROSITE" id="PS51746"/>
    </source>
</evidence>
<dbReference type="CDD" id="cd00143">
    <property type="entry name" value="PP2Cc"/>
    <property type="match status" value="1"/>
</dbReference>
<proteinExistence type="predicted"/>
<dbReference type="SMART" id="SM00332">
    <property type="entry name" value="PP2Cc"/>
    <property type="match status" value="1"/>
</dbReference>
<organism evidence="2 3">
    <name type="scientific">Pseudomonas farris</name>
    <dbReference type="NCBI Taxonomy" id="2841207"/>
    <lineage>
        <taxon>Bacteria</taxon>
        <taxon>Pseudomonadati</taxon>
        <taxon>Pseudomonadota</taxon>
        <taxon>Gammaproteobacteria</taxon>
        <taxon>Pseudomonadales</taxon>
        <taxon>Pseudomonadaceae</taxon>
        <taxon>Pseudomonas</taxon>
    </lineage>
</organism>
<comment type="caution">
    <text evidence="2">The sequence shown here is derived from an EMBL/GenBank/DDBJ whole genome shotgun (WGS) entry which is preliminary data.</text>
</comment>
<gene>
    <name evidence="2" type="ORF">KVG95_14435</name>
</gene>
<accession>A0ABS6PWC6</accession>
<dbReference type="SMART" id="SM00331">
    <property type="entry name" value="PP2C_SIG"/>
    <property type="match status" value="1"/>
</dbReference>
<dbReference type="PROSITE" id="PS51746">
    <property type="entry name" value="PPM_2"/>
    <property type="match status" value="1"/>
</dbReference>
<evidence type="ECO:0000313" key="2">
    <source>
        <dbReference type="EMBL" id="MBV4464524.1"/>
    </source>
</evidence>
<dbReference type="EMBL" id="JAHSTV010000006">
    <property type="protein sequence ID" value="MBV4464524.1"/>
    <property type="molecule type" value="Genomic_DNA"/>
</dbReference>
<dbReference type="InterPro" id="IPR015655">
    <property type="entry name" value="PP2C"/>
</dbReference>
<dbReference type="InterPro" id="IPR001932">
    <property type="entry name" value="PPM-type_phosphatase-like_dom"/>
</dbReference>
<sequence length="243" mass="25993">MCPSVGKTFKSASKSHVGMVRQVNEDACLDQPENGLWVVADGMGGHAAGDYVSSLIVDSLRSIAVGRSLDEYVAALKTDLQRVNAAVREETANRGVTMMGSTVVVLAARGLRGVCLWAGDSRLYRLRDGLLESISRDHSYVQDLQDSGLLSEAEARVHPRANIVTRAIGVEAQLKLAIVELLLMPGDSYLLCSDGLNKTVEDHEISEVLSHDEPGEIASSLVSLGLMRGAPDNITVIVVKVPS</sequence>
<keyword evidence="3" id="KW-1185">Reference proteome</keyword>
<dbReference type="Pfam" id="PF13672">
    <property type="entry name" value="PP2C_2"/>
    <property type="match status" value="1"/>
</dbReference>